<dbReference type="SUPFAM" id="SSF50044">
    <property type="entry name" value="SH3-domain"/>
    <property type="match status" value="1"/>
</dbReference>
<evidence type="ECO:0000313" key="5">
    <source>
        <dbReference type="EnsemblMetazoa" id="XP_029347235.1"/>
    </source>
</evidence>
<evidence type="ECO:0000256" key="1">
    <source>
        <dbReference type="ARBA" id="ARBA00022443"/>
    </source>
</evidence>
<dbReference type="Gene3D" id="2.30.42.10">
    <property type="match status" value="2"/>
</dbReference>
<dbReference type="InterPro" id="IPR036034">
    <property type="entry name" value="PDZ_sf"/>
</dbReference>
<dbReference type="PANTHER" id="PTHR46360:SF1">
    <property type="entry name" value="DISKS LARGE HOMOLOG 5"/>
    <property type="match status" value="1"/>
</dbReference>
<dbReference type="Gene3D" id="3.40.50.300">
    <property type="entry name" value="P-loop containing nucleotide triphosphate hydrolases"/>
    <property type="match status" value="1"/>
</dbReference>
<dbReference type="InterPro" id="IPR027417">
    <property type="entry name" value="P-loop_NTPase"/>
</dbReference>
<proteinExistence type="predicted"/>
<dbReference type="GO" id="GO:0005886">
    <property type="term" value="C:plasma membrane"/>
    <property type="evidence" value="ECO:0007669"/>
    <property type="project" value="TreeGrafter"/>
</dbReference>
<keyword evidence="6" id="KW-1185">Reference proteome</keyword>
<evidence type="ECO:0000259" key="3">
    <source>
        <dbReference type="PROSITE" id="PS50002"/>
    </source>
</evidence>
<dbReference type="PROSITE" id="PS50106">
    <property type="entry name" value="PDZ"/>
    <property type="match status" value="2"/>
</dbReference>
<evidence type="ECO:0000256" key="2">
    <source>
        <dbReference type="PROSITE-ProRule" id="PRU00192"/>
    </source>
</evidence>
<dbReference type="Gene3D" id="2.30.30.40">
    <property type="entry name" value="SH3 Domains"/>
    <property type="match status" value="1"/>
</dbReference>
<feature type="domain" description="PDZ" evidence="4">
    <location>
        <begin position="232"/>
        <end position="334"/>
    </location>
</feature>
<evidence type="ECO:0000259" key="4">
    <source>
        <dbReference type="PROSITE" id="PS50106"/>
    </source>
</evidence>
<dbReference type="InterPro" id="IPR035537">
    <property type="entry name" value="DLG5_SH3"/>
</dbReference>
<dbReference type="GO" id="GO:0035331">
    <property type="term" value="P:negative regulation of hippo signaling"/>
    <property type="evidence" value="ECO:0007669"/>
    <property type="project" value="TreeGrafter"/>
</dbReference>
<name>A0A8R2NSY3_ACYPI</name>
<evidence type="ECO:0000313" key="6">
    <source>
        <dbReference type="Proteomes" id="UP000007819"/>
    </source>
</evidence>
<dbReference type="Proteomes" id="UP000007819">
    <property type="component" value="Chromosome X"/>
</dbReference>
<dbReference type="InterPro" id="IPR001452">
    <property type="entry name" value="SH3_domain"/>
</dbReference>
<dbReference type="OrthoDB" id="10067129at2759"/>
<keyword evidence="1 2" id="KW-0728">SH3 domain</keyword>
<dbReference type="AlphaFoldDB" id="A0A8R2NSY3"/>
<dbReference type="RefSeq" id="XP_029347235.1">
    <property type="nucleotide sequence ID" value="XM_029491375.1"/>
</dbReference>
<organism evidence="5 6">
    <name type="scientific">Acyrthosiphon pisum</name>
    <name type="common">Pea aphid</name>
    <dbReference type="NCBI Taxonomy" id="7029"/>
    <lineage>
        <taxon>Eukaryota</taxon>
        <taxon>Metazoa</taxon>
        <taxon>Ecdysozoa</taxon>
        <taxon>Arthropoda</taxon>
        <taxon>Hexapoda</taxon>
        <taxon>Insecta</taxon>
        <taxon>Pterygota</taxon>
        <taxon>Neoptera</taxon>
        <taxon>Paraneoptera</taxon>
        <taxon>Hemiptera</taxon>
        <taxon>Sternorrhyncha</taxon>
        <taxon>Aphidomorpha</taxon>
        <taxon>Aphidoidea</taxon>
        <taxon>Aphididae</taxon>
        <taxon>Macrosiphini</taxon>
        <taxon>Acyrthosiphon</taxon>
    </lineage>
</organism>
<dbReference type="PANTHER" id="PTHR46360">
    <property type="entry name" value="DISKS LARGE HOMOLOG 5"/>
    <property type="match status" value="1"/>
</dbReference>
<dbReference type="EnsemblMetazoa" id="XM_029491375.1">
    <property type="protein sequence ID" value="XP_029347235.1"/>
    <property type="gene ID" value="LOC100570243"/>
</dbReference>
<dbReference type="PROSITE" id="PS50002">
    <property type="entry name" value="SH3"/>
    <property type="match status" value="1"/>
</dbReference>
<feature type="domain" description="PDZ" evidence="4">
    <location>
        <begin position="109"/>
        <end position="188"/>
    </location>
</feature>
<reference evidence="6" key="1">
    <citation type="submission" date="2010-06" db="EMBL/GenBank/DDBJ databases">
        <authorList>
            <person name="Jiang H."/>
            <person name="Abraham K."/>
            <person name="Ali S."/>
            <person name="Alsbrooks S.L."/>
            <person name="Anim B.N."/>
            <person name="Anosike U.S."/>
            <person name="Attaway T."/>
            <person name="Bandaranaike D.P."/>
            <person name="Battles P.K."/>
            <person name="Bell S.N."/>
            <person name="Bell A.V."/>
            <person name="Beltran B."/>
            <person name="Bickham C."/>
            <person name="Bustamante Y."/>
            <person name="Caleb T."/>
            <person name="Canada A."/>
            <person name="Cardenas V."/>
            <person name="Carter K."/>
            <person name="Chacko J."/>
            <person name="Chandrabose M.N."/>
            <person name="Chavez D."/>
            <person name="Chavez A."/>
            <person name="Chen L."/>
            <person name="Chu H.-S."/>
            <person name="Claassen K.J."/>
            <person name="Cockrell R."/>
            <person name="Collins M."/>
            <person name="Cooper J.A."/>
            <person name="Cree A."/>
            <person name="Curry S.M."/>
            <person name="Da Y."/>
            <person name="Dao M.D."/>
            <person name="Das B."/>
            <person name="Davila M.-L."/>
            <person name="Davy-Carroll L."/>
            <person name="Denson S."/>
            <person name="Dinh H."/>
            <person name="Ebong V.E."/>
            <person name="Edwards J.R."/>
            <person name="Egan A."/>
            <person name="El-Daye J."/>
            <person name="Escobedo L."/>
            <person name="Fernandez S."/>
            <person name="Fernando P.R."/>
            <person name="Flagg N."/>
            <person name="Forbes L.D."/>
            <person name="Fowler R.G."/>
            <person name="Fu Q."/>
            <person name="Gabisi R.A."/>
            <person name="Ganer J."/>
            <person name="Garbino Pronczuk A."/>
            <person name="Garcia R.M."/>
            <person name="Garner T."/>
            <person name="Garrett T.E."/>
            <person name="Gonzalez D.A."/>
            <person name="Hamid H."/>
            <person name="Hawkins E.S."/>
            <person name="Hirani K."/>
            <person name="Hogues M.E."/>
            <person name="Hollins B."/>
            <person name="Hsiao C.-H."/>
            <person name="Jabil R."/>
            <person name="James M.L."/>
            <person name="Jhangiani S.N."/>
            <person name="Johnson B."/>
            <person name="Johnson Q."/>
            <person name="Joshi V."/>
            <person name="Kalu J.B."/>
            <person name="Kam C."/>
            <person name="Kashfia A."/>
            <person name="Keebler J."/>
            <person name="Kisamo H."/>
            <person name="Kovar C.L."/>
            <person name="Lago L.A."/>
            <person name="Lai C.-Y."/>
            <person name="Laidlaw J."/>
            <person name="Lara F."/>
            <person name="Le T.-K."/>
            <person name="Lee S.L."/>
            <person name="Legall F.H."/>
            <person name="Lemon S.J."/>
            <person name="Lewis L.R."/>
            <person name="Li B."/>
            <person name="Liu Y."/>
            <person name="Liu Y.-S."/>
            <person name="Lopez J."/>
            <person name="Lozado R.J."/>
            <person name="Lu J."/>
            <person name="Madu R.C."/>
            <person name="Maheshwari M."/>
            <person name="Maheshwari R."/>
            <person name="Malloy K."/>
            <person name="Martinez E."/>
            <person name="Mathew T."/>
            <person name="Mercado I.C."/>
            <person name="Mercado C."/>
            <person name="Meyer B."/>
            <person name="Montgomery K."/>
            <person name="Morgan M.B."/>
            <person name="Munidasa M."/>
            <person name="Nazareth L.V."/>
            <person name="Nelson J."/>
            <person name="Ng B.M."/>
            <person name="Nguyen N.B."/>
            <person name="Nguyen P.Q."/>
            <person name="Nguyen T."/>
            <person name="Obregon M."/>
            <person name="Okwuonu G.O."/>
            <person name="Onwere C.G."/>
            <person name="Orozco G."/>
            <person name="Parra A."/>
            <person name="Patel S."/>
            <person name="Patil S."/>
            <person name="Perez A."/>
            <person name="Perez Y."/>
            <person name="Pham C."/>
            <person name="Primus E.L."/>
            <person name="Pu L.-L."/>
            <person name="Puazo M."/>
            <person name="Qin X."/>
            <person name="Quiroz J.B."/>
            <person name="Reese J."/>
            <person name="Richards S."/>
            <person name="Rives C.M."/>
            <person name="Robberts R."/>
            <person name="Ruiz S.J."/>
            <person name="Ruiz M.J."/>
            <person name="Santibanez J."/>
            <person name="Schneider B.W."/>
            <person name="Sisson I."/>
            <person name="Smith M."/>
            <person name="Sodergren E."/>
            <person name="Song X.-Z."/>
            <person name="Song B.B."/>
            <person name="Summersgill H."/>
            <person name="Thelus R."/>
            <person name="Thornton R.D."/>
            <person name="Trejos Z.Y."/>
            <person name="Usmani K."/>
            <person name="Vattathil S."/>
            <person name="Villasana D."/>
            <person name="Walker D.L."/>
            <person name="Wang S."/>
            <person name="Wang K."/>
            <person name="White C.S."/>
            <person name="Williams A.C."/>
            <person name="Williamson J."/>
            <person name="Wilson K."/>
            <person name="Woghiren I.O."/>
            <person name="Woodworth J.R."/>
            <person name="Worley K.C."/>
            <person name="Wright R.A."/>
            <person name="Wu W."/>
            <person name="Young L."/>
            <person name="Zhang L."/>
            <person name="Zhang J."/>
            <person name="Zhu Y."/>
            <person name="Muzny D.M."/>
            <person name="Weinstock G."/>
            <person name="Gibbs R.A."/>
        </authorList>
    </citation>
    <scope>NUCLEOTIDE SEQUENCE [LARGE SCALE GENOMIC DNA]</scope>
    <source>
        <strain evidence="6">LSR1</strain>
    </source>
</reference>
<protein>
    <submittedName>
        <fullName evidence="5">Uncharacterized protein</fullName>
    </submittedName>
</protein>
<dbReference type="InterPro" id="IPR036028">
    <property type="entry name" value="SH3-like_dom_sf"/>
</dbReference>
<dbReference type="SMART" id="SM00228">
    <property type="entry name" value="PDZ"/>
    <property type="match status" value="2"/>
</dbReference>
<dbReference type="InterPro" id="IPR053004">
    <property type="entry name" value="MAGUK_Signaling_Regulators"/>
</dbReference>
<accession>A0A8R2NSY3</accession>
<dbReference type="Pfam" id="PF00595">
    <property type="entry name" value="PDZ"/>
    <property type="match status" value="2"/>
</dbReference>
<dbReference type="SUPFAM" id="SSF50156">
    <property type="entry name" value="PDZ domain-like"/>
    <property type="match status" value="2"/>
</dbReference>
<dbReference type="CDD" id="cd11860">
    <property type="entry name" value="SH3_DLG5"/>
    <property type="match status" value="1"/>
</dbReference>
<reference evidence="5" key="2">
    <citation type="submission" date="2022-06" db="UniProtKB">
        <authorList>
            <consortium name="EnsemblMetazoa"/>
        </authorList>
    </citation>
    <scope>IDENTIFICATION</scope>
</reference>
<feature type="domain" description="SH3" evidence="3">
    <location>
        <begin position="345"/>
        <end position="419"/>
    </location>
</feature>
<dbReference type="GeneID" id="100570243"/>
<sequence length="580" mass="64080">MVESHQGYEVNTFPKKCERIRIPSNPSVTSKSSGGAVGLSTGSIDRSVSSEIRDIPMPTLRAEVFNPGQISIPTKEEQSLLEYDWESKYFINPHLLGVGSGSLTDGLRRININKSSEPLGINIFSVDSSGVFISYVADHSVASKVGLQVGDQILEVCGINLRCASYRLAANVLRQCGDTVTMLVQYSPDKSKELNCTKSSTSNCSETLTPRNSPTVNRKSTGASIIYHDMSTLNLQKSDQNTDSTSLRAYEPRYFIMETRKCSNLGISLVGGNAVGIFVHSVNLNSLAYNAGLRTGDHILEYNGTDLREATAEEAAFELAKPAEKVTVLAQYSIDKYNEIKDKPGDSFFIRALFDRIIDLSDASSNSSQLQFRKDDVLYVDSTMYNGVPGNWRAWLVDHNGYKQQVGIIPSKYKVEEELVIKHSGGKLESDTRRPTRLSFFKRKKHRHSSSKELASFSNINLGWFSSDSGTLHDDAIVMPSYQRVIRLNSEPNILTPELVNFKSTEQVNEAKKSRSSHNKMSAKAAKEMYEHALKLESESNNISAVIPAGVNVANMCTKIKAAVDLEKSKTLWVPSSTPL</sequence>
<dbReference type="KEGG" id="api:100570243"/>
<dbReference type="InterPro" id="IPR001478">
    <property type="entry name" value="PDZ"/>
</dbReference>